<dbReference type="AlphaFoldDB" id="A0A834YWC9"/>
<dbReference type="Pfam" id="PF20431">
    <property type="entry name" value="E_motif"/>
    <property type="match status" value="1"/>
</dbReference>
<dbReference type="Gene3D" id="1.25.40.10">
    <property type="entry name" value="Tetratricopeptide repeat domain"/>
    <property type="match status" value="5"/>
</dbReference>
<dbReference type="NCBIfam" id="TIGR00756">
    <property type="entry name" value="PPR"/>
    <property type="match status" value="6"/>
</dbReference>
<reference evidence="3 4" key="1">
    <citation type="submission" date="2020-04" db="EMBL/GenBank/DDBJ databases">
        <title>Plant Genome Project.</title>
        <authorList>
            <person name="Zhang R.-G."/>
        </authorList>
    </citation>
    <scope>NUCLEOTIDE SEQUENCE [LARGE SCALE GENOMIC DNA]</scope>
    <source>
        <strain evidence="3">YNK0</strain>
        <tissue evidence="3">Leaf</tissue>
    </source>
</reference>
<dbReference type="InterPro" id="IPR046960">
    <property type="entry name" value="PPR_At4g14850-like_plant"/>
</dbReference>
<dbReference type="Pfam" id="PF13041">
    <property type="entry name" value="PPR_2"/>
    <property type="match status" value="3"/>
</dbReference>
<dbReference type="Pfam" id="PF01535">
    <property type="entry name" value="PPR"/>
    <property type="match status" value="8"/>
</dbReference>
<accession>A0A834YWC9</accession>
<organism evidence="3 4">
    <name type="scientific">Tetracentron sinense</name>
    <name type="common">Spur-leaf</name>
    <dbReference type="NCBI Taxonomy" id="13715"/>
    <lineage>
        <taxon>Eukaryota</taxon>
        <taxon>Viridiplantae</taxon>
        <taxon>Streptophyta</taxon>
        <taxon>Embryophyta</taxon>
        <taxon>Tracheophyta</taxon>
        <taxon>Spermatophyta</taxon>
        <taxon>Magnoliopsida</taxon>
        <taxon>Trochodendrales</taxon>
        <taxon>Trochodendraceae</taxon>
        <taxon>Tetracentron</taxon>
    </lineage>
</organism>
<dbReference type="FunFam" id="1.25.40.10:FF:001103">
    <property type="entry name" value="Glycerol-3-phosphate dehydrogenase [NAD(+)]"/>
    <property type="match status" value="1"/>
</dbReference>
<dbReference type="PANTHER" id="PTHR47926">
    <property type="entry name" value="PENTATRICOPEPTIDE REPEAT-CONTAINING PROTEIN"/>
    <property type="match status" value="1"/>
</dbReference>
<dbReference type="OMA" id="LISCSMT"/>
<evidence type="ECO:0000256" key="1">
    <source>
        <dbReference type="ARBA" id="ARBA00022737"/>
    </source>
</evidence>
<dbReference type="GO" id="GO:0003729">
    <property type="term" value="F:mRNA binding"/>
    <property type="evidence" value="ECO:0007669"/>
    <property type="project" value="UniProtKB-ARBA"/>
</dbReference>
<gene>
    <name evidence="3" type="ORF">HHK36_018682</name>
</gene>
<feature type="repeat" description="PPR" evidence="2">
    <location>
        <begin position="227"/>
        <end position="261"/>
    </location>
</feature>
<name>A0A834YWC9_TETSI</name>
<dbReference type="GO" id="GO:0009451">
    <property type="term" value="P:RNA modification"/>
    <property type="evidence" value="ECO:0007669"/>
    <property type="project" value="InterPro"/>
</dbReference>
<dbReference type="Proteomes" id="UP000655225">
    <property type="component" value="Unassembled WGS sequence"/>
</dbReference>
<dbReference type="EMBL" id="JABCRI010000012">
    <property type="protein sequence ID" value="KAF8397044.1"/>
    <property type="molecule type" value="Genomic_DNA"/>
</dbReference>
<feature type="repeat" description="PPR" evidence="2">
    <location>
        <begin position="297"/>
        <end position="327"/>
    </location>
</feature>
<feature type="repeat" description="PPR" evidence="2">
    <location>
        <begin position="429"/>
        <end position="463"/>
    </location>
</feature>
<dbReference type="PANTHER" id="PTHR47926:SF452">
    <property type="entry name" value="PENTATRICOPEPTIDE REPEAT-CONTAINING PROTEIN"/>
    <property type="match status" value="1"/>
</dbReference>
<protein>
    <recommendedName>
        <fullName evidence="5">Chlororespiratory reduction 21</fullName>
    </recommendedName>
</protein>
<dbReference type="FunFam" id="1.25.40.10:FF:000073">
    <property type="entry name" value="Pentatricopeptide repeat-containing protein chloroplastic"/>
    <property type="match status" value="2"/>
</dbReference>
<dbReference type="PROSITE" id="PS51375">
    <property type="entry name" value="PPR"/>
    <property type="match status" value="8"/>
</dbReference>
<dbReference type="InterPro" id="IPR002885">
    <property type="entry name" value="PPR_rpt"/>
</dbReference>
<dbReference type="InterPro" id="IPR046848">
    <property type="entry name" value="E_motif"/>
</dbReference>
<feature type="repeat" description="PPR" evidence="2">
    <location>
        <begin position="530"/>
        <end position="564"/>
    </location>
</feature>
<evidence type="ECO:0000313" key="4">
    <source>
        <dbReference type="Proteomes" id="UP000655225"/>
    </source>
</evidence>
<comment type="caution">
    <text evidence="3">The sequence shown here is derived from an EMBL/GenBank/DDBJ whole genome shotgun (WGS) entry which is preliminary data.</text>
</comment>
<feature type="repeat" description="PPR" evidence="2">
    <location>
        <begin position="631"/>
        <end position="665"/>
    </location>
</feature>
<dbReference type="FunFam" id="1.25.40.10:FF:000682">
    <property type="entry name" value="Pentatricopeptide repeat-containing protein At3g16610"/>
    <property type="match status" value="1"/>
</dbReference>
<evidence type="ECO:0000313" key="3">
    <source>
        <dbReference type="EMBL" id="KAF8397044.1"/>
    </source>
</evidence>
<feature type="repeat" description="PPR" evidence="2">
    <location>
        <begin position="666"/>
        <end position="701"/>
    </location>
</feature>
<evidence type="ECO:0000256" key="2">
    <source>
        <dbReference type="PROSITE-ProRule" id="PRU00708"/>
    </source>
</evidence>
<keyword evidence="1" id="KW-0677">Repeat</keyword>
<dbReference type="OrthoDB" id="1887476at2759"/>
<evidence type="ECO:0008006" key="5">
    <source>
        <dbReference type="Google" id="ProtNLM"/>
    </source>
</evidence>
<proteinExistence type="predicted"/>
<sequence>MHFIPSISRKFSNLGLSDFSSFINSKIRAFVQQGNYPEALQLYSRKPHSPLKTSKFTFPSLLKSCAALSSHHHGKAIHATILTLGLQSDPYVATSLINMYVKCGSLSNAVQVFVTISESEGSVEDPTVWNSIIDGYFRYGLVKDGVVQFRRMQSFGVRPDAFSLSILLGICNNSSCLLHGKQIHAYIIRNVFEKEPFLETTLIDMYAKCSRTIEAWKVFEKLGDKSNAVAWNAMIGGFCENELWEKSLELFAFMKHENCKLGSATFSSVLTACACGEDVISGKVVHCDVLKMGFEWDPYVCTSLLTMYAKCRLVEDARQLFDQIPDKEIELWNSMISAYVGNGCAHEALDVYYRMRLFGFPSDCFTMSNILSVCSMAGSHDFGRAVHGELVKRPVQGNTAVQSALLTMYVKCGSVEDANLVFGAINERDVVAWGSMISGFCQNKKFEEALILFRAMESEGVKPDSTIMASVISACVGLENLELGCRVHGFVIKSGMGSDVFVGSALTDMYAKCGMPEMAGSVFSGMPYKNLVAWNSIISCYCRNGLPELSISLFPQIVLHGLTPDSVSITSVLIAISSVAALLKGKTVHGYQIRLEIKSDLQVENALIDMYIKCGCLNYGQCIFENMPQRNIVTWNLMIAGYGSHGECLKAIRLFDEMRGLGVTPDEFTFLALISSCSHSGLIEEGQRLFQLMGRDYGIEPRIEHYVNMVDLFGRAGRLDEACSFIRGMPIEPDKSVWLCLLGACRAHRNLEIGELAAHNLLKVEPSRGSNYVQLLNLYGEAELWDKTANLRALMKEKGLKKSPGCSWIELRNRVDVFFSGDSSSPRTVEIYETLRILTRNMEGEGEGGHHEGVAL</sequence>
<keyword evidence="4" id="KW-1185">Reference proteome</keyword>
<feature type="repeat" description="PPR" evidence="2">
    <location>
        <begin position="328"/>
        <end position="362"/>
    </location>
</feature>
<feature type="repeat" description="PPR" evidence="2">
    <location>
        <begin position="125"/>
        <end position="159"/>
    </location>
</feature>
<dbReference type="FunFam" id="1.25.40.10:FF:000090">
    <property type="entry name" value="Pentatricopeptide repeat-containing protein, chloroplastic"/>
    <property type="match status" value="1"/>
</dbReference>
<dbReference type="InterPro" id="IPR011990">
    <property type="entry name" value="TPR-like_helical_dom_sf"/>
</dbReference>
<dbReference type="FunFam" id="1.25.40.10:FF:000285">
    <property type="entry name" value="Pentatricopeptide repeat-containing protein, chloroplastic"/>
    <property type="match status" value="1"/>
</dbReference>